<reference evidence="2 3" key="1">
    <citation type="submission" date="2018-08" db="EMBL/GenBank/DDBJ databases">
        <title>A genome reference for cultivated species of the human gut microbiota.</title>
        <authorList>
            <person name="Zou Y."/>
            <person name="Xue W."/>
            <person name="Luo G."/>
        </authorList>
    </citation>
    <scope>NUCLEOTIDE SEQUENCE [LARGE SCALE GENOMIC DNA]</scope>
    <source>
        <strain evidence="2 3">AF25-30LB</strain>
    </source>
</reference>
<evidence type="ECO:0000256" key="1">
    <source>
        <dbReference type="SAM" id="SignalP"/>
    </source>
</evidence>
<dbReference type="Proteomes" id="UP000266497">
    <property type="component" value="Unassembled WGS sequence"/>
</dbReference>
<comment type="caution">
    <text evidence="2">The sequence shown here is derived from an EMBL/GenBank/DDBJ whole genome shotgun (WGS) entry which is preliminary data.</text>
</comment>
<name>A0A395USB1_PHOVU</name>
<dbReference type="RefSeq" id="WP_117693809.1">
    <property type="nucleotide sequence ID" value="NZ_QRUD01000003.1"/>
</dbReference>
<accession>A0A395USB1</accession>
<feature type="chain" id="PRO_5030071516" evidence="1">
    <location>
        <begin position="20"/>
        <end position="192"/>
    </location>
</feature>
<protein>
    <submittedName>
        <fullName evidence="2">Uncharacterized protein</fullName>
    </submittedName>
</protein>
<keyword evidence="1" id="KW-0732">Signal</keyword>
<organism evidence="2 3">
    <name type="scientific">Phocaeicola vulgatus</name>
    <name type="common">Bacteroides vulgatus</name>
    <dbReference type="NCBI Taxonomy" id="821"/>
    <lineage>
        <taxon>Bacteria</taxon>
        <taxon>Pseudomonadati</taxon>
        <taxon>Bacteroidota</taxon>
        <taxon>Bacteroidia</taxon>
        <taxon>Bacteroidales</taxon>
        <taxon>Bacteroidaceae</taxon>
        <taxon>Phocaeicola</taxon>
    </lineage>
</organism>
<gene>
    <name evidence="2" type="ORF">DWY53_01610</name>
</gene>
<proteinExistence type="predicted"/>
<sequence length="192" mass="21212">MRKLIVSFVFTVITLTSYAQSSSEHLTFKGIPIEGSMTEFCQKLKSKGFTSIGSENNLALFMGDFTGRNATIGVTATDDGKSVFAVAVLFDPSGEWNTLVNTYDYYKDLYTRKYGNPTISTEKNPAHSDSNTALMAEVHQGTVVWGSAWEVTGGDIDLSIEKTSGVYEGMVVIRYRDTQNVETKIQKDLEDI</sequence>
<evidence type="ECO:0000313" key="2">
    <source>
        <dbReference type="EMBL" id="RGR43360.1"/>
    </source>
</evidence>
<dbReference type="AlphaFoldDB" id="A0A395USB1"/>
<feature type="signal peptide" evidence="1">
    <location>
        <begin position="1"/>
        <end position="19"/>
    </location>
</feature>
<dbReference type="EMBL" id="QRUD01000003">
    <property type="protein sequence ID" value="RGR43360.1"/>
    <property type="molecule type" value="Genomic_DNA"/>
</dbReference>
<evidence type="ECO:0000313" key="3">
    <source>
        <dbReference type="Proteomes" id="UP000266497"/>
    </source>
</evidence>